<dbReference type="AlphaFoldDB" id="A0A7Y0DZN3"/>
<evidence type="ECO:0000313" key="1">
    <source>
        <dbReference type="EMBL" id="NMM44548.1"/>
    </source>
</evidence>
<dbReference type="EMBL" id="JABBNT010000002">
    <property type="protein sequence ID" value="NMM44548.1"/>
    <property type="molecule type" value="Genomic_DNA"/>
</dbReference>
<reference evidence="1 2" key="1">
    <citation type="submission" date="2020-04" db="EMBL/GenBank/DDBJ databases">
        <title>Rhodospirillaceae bacterium KN72 isolated from deep sea.</title>
        <authorList>
            <person name="Zhang D.-C."/>
        </authorList>
    </citation>
    <scope>NUCLEOTIDE SEQUENCE [LARGE SCALE GENOMIC DNA]</scope>
    <source>
        <strain evidence="1 2">KN72</strain>
    </source>
</reference>
<gene>
    <name evidence="1" type="ORF">HH303_08655</name>
</gene>
<name>A0A7Y0DZN3_9PROT</name>
<keyword evidence="2" id="KW-1185">Reference proteome</keyword>
<organism evidence="1 2">
    <name type="scientific">Pacificispira spongiicola</name>
    <dbReference type="NCBI Taxonomy" id="2729598"/>
    <lineage>
        <taxon>Bacteria</taxon>
        <taxon>Pseudomonadati</taxon>
        <taxon>Pseudomonadota</taxon>
        <taxon>Alphaproteobacteria</taxon>
        <taxon>Rhodospirillales</taxon>
        <taxon>Rhodospirillaceae</taxon>
        <taxon>Pacificispira</taxon>
    </lineage>
</organism>
<proteinExistence type="predicted"/>
<sequence>MAPEMSVSRQKNLGRTLFVAMLCGAVLSACSGSESGSFLGLEKQTPDEFAVVSRAPLTLPPNYGLRPPDPNGQRNQDLQPQLDAQRALFGAEAVQRRQEEEARLRAEGATTGDLALLDRTGAIDADPNIRRIVDQETAALAAEQDSFVDDLVFWKDKPETGDIIDAEEESRRIQSNAALGQPVTEGQTPIITREGEKSFFEWPF</sequence>
<comment type="caution">
    <text evidence="1">The sequence shown here is derived from an EMBL/GenBank/DDBJ whole genome shotgun (WGS) entry which is preliminary data.</text>
</comment>
<protein>
    <submittedName>
        <fullName evidence="1">DUF3035 domain-containing protein</fullName>
    </submittedName>
</protein>
<dbReference type="Proteomes" id="UP000539372">
    <property type="component" value="Unassembled WGS sequence"/>
</dbReference>
<dbReference type="InterPro" id="IPR021395">
    <property type="entry name" value="DUF3035"/>
</dbReference>
<dbReference type="Pfam" id="PF11233">
    <property type="entry name" value="DUF3035"/>
    <property type="match status" value="1"/>
</dbReference>
<evidence type="ECO:0000313" key="2">
    <source>
        <dbReference type="Proteomes" id="UP000539372"/>
    </source>
</evidence>
<accession>A0A7Y0DZN3</accession>